<dbReference type="InterPro" id="IPR033425">
    <property type="entry name" value="MASE3"/>
</dbReference>
<dbReference type="PRINTS" id="PR00344">
    <property type="entry name" value="BCTRLSENSOR"/>
</dbReference>
<dbReference type="InterPro" id="IPR035965">
    <property type="entry name" value="PAS-like_dom_sf"/>
</dbReference>
<dbReference type="PANTHER" id="PTHR43711:SF26">
    <property type="entry name" value="SENSOR HISTIDINE KINASE RCSC"/>
    <property type="match status" value="1"/>
</dbReference>
<dbReference type="EMBL" id="JAGSND010000014">
    <property type="protein sequence ID" value="MBR0599563.1"/>
    <property type="molecule type" value="Genomic_DNA"/>
</dbReference>
<dbReference type="SMART" id="SM00387">
    <property type="entry name" value="HATPase_c"/>
    <property type="match status" value="1"/>
</dbReference>
<dbReference type="PROSITE" id="PS50109">
    <property type="entry name" value="HIS_KIN"/>
    <property type="match status" value="1"/>
</dbReference>
<keyword evidence="6" id="KW-0808">Transferase</keyword>
<dbReference type="GO" id="GO:0005886">
    <property type="term" value="C:plasma membrane"/>
    <property type="evidence" value="ECO:0007669"/>
    <property type="project" value="UniProtKB-SubCell"/>
</dbReference>
<dbReference type="Pfam" id="PF02518">
    <property type="entry name" value="HATPase_c"/>
    <property type="match status" value="1"/>
</dbReference>
<evidence type="ECO:0000256" key="1">
    <source>
        <dbReference type="ARBA" id="ARBA00000085"/>
    </source>
</evidence>
<evidence type="ECO:0000256" key="12">
    <source>
        <dbReference type="SAM" id="Phobius"/>
    </source>
</evidence>
<keyword evidence="11 12" id="KW-0472">Membrane</keyword>
<dbReference type="InterPro" id="IPR000014">
    <property type="entry name" value="PAS"/>
</dbReference>
<keyword evidence="12" id="KW-1133">Transmembrane helix</keyword>
<keyword evidence="7" id="KW-0547">Nucleotide-binding</keyword>
<dbReference type="SUPFAM" id="SSF47384">
    <property type="entry name" value="Homodimeric domain of signal transducing histidine kinase"/>
    <property type="match status" value="1"/>
</dbReference>
<dbReference type="GO" id="GO:0006355">
    <property type="term" value="P:regulation of DNA-templated transcription"/>
    <property type="evidence" value="ECO:0007669"/>
    <property type="project" value="InterPro"/>
</dbReference>
<dbReference type="SMART" id="SM00091">
    <property type="entry name" value="PAS"/>
    <property type="match status" value="1"/>
</dbReference>
<evidence type="ECO:0000256" key="3">
    <source>
        <dbReference type="ARBA" id="ARBA00012438"/>
    </source>
</evidence>
<feature type="transmembrane region" description="Helical" evidence="12">
    <location>
        <begin position="141"/>
        <end position="162"/>
    </location>
</feature>
<dbReference type="CDD" id="cd00130">
    <property type="entry name" value="PAS"/>
    <property type="match status" value="1"/>
</dbReference>
<dbReference type="SUPFAM" id="SSF55874">
    <property type="entry name" value="ATPase domain of HSP90 chaperone/DNA topoisomerase II/histidine kinase"/>
    <property type="match status" value="1"/>
</dbReference>
<feature type="transmembrane region" description="Helical" evidence="12">
    <location>
        <begin position="46"/>
        <end position="66"/>
    </location>
</feature>
<reference evidence="15" key="1">
    <citation type="submission" date="2021-04" db="EMBL/GenBank/DDBJ databases">
        <title>Sinoanaerobacter chloroacetimidivorans sp. nov., an obligate anaerobic bacterium isolated from anaerobic sludge.</title>
        <authorList>
            <person name="Bao Y."/>
        </authorList>
    </citation>
    <scope>NUCLEOTIDE SEQUENCE</scope>
    <source>
        <strain evidence="15">BAD-6</strain>
    </source>
</reference>
<proteinExistence type="predicted"/>
<evidence type="ECO:0000256" key="4">
    <source>
        <dbReference type="ARBA" id="ARBA00022475"/>
    </source>
</evidence>
<dbReference type="CDD" id="cd16922">
    <property type="entry name" value="HATPase_EvgS-ArcB-TorS-like"/>
    <property type="match status" value="1"/>
</dbReference>
<sequence length="668" mass="76794">MPQFFTHKSMTQETLLEKINTIFIPIVFFIGIIMIGFYNFLLFHSIAELFSISIASVIFIISINTYKFNHSSYNLSLLGIAFGFIGIIDLLHTLAYKGMGVFPEFTADLPTQLWIVGRFIESISLLLFCTLMSRRGKLLQFFYIYFAITVFLLLSIFHWGIFPSCYIDGTGLTSFKIASEYIICGILAVTIFLLYRNKKRFIQKAFRYLISAILFMILSEICFMFYLNVYGIENMAGHILKIISFYCIYKSIAEENLKKPYRELYYRGRDYYKLIKLLPEAVLIHVKGRIVFINDAGLKLFGVSNSNQILNTSIFKYINPEDQVDMHHWLMRPNDGENRYPSTLVNFIASDQKNKEVAVCTGPYIYNNECAAIMVLHDLSQQKQVESLEKKVKQGEELLKERTEYERLRTIFFANLSHEFKTPLNVILGAVQLLEHTEKDYETVKTVNKYIKSIKQNCNRILRLTNNLIDITKADSGYLKLNLCNYNIISILEDIVVTVADHVRSNGVEIVFDTDVEEKLMACDPDKIERIMLNLLSNALKFSDNQGVITVNVYDRAESISISVQDNGIGIPEDKLGTIFDRFVQVDQSLSRNTEGSGIGLSLIKAFVELHQGTISVNSEMGKGTQFLIELPCRLVEETYHREEKESFIHQNRIEKISVEFADIYSIT</sequence>
<dbReference type="InterPro" id="IPR036097">
    <property type="entry name" value="HisK_dim/P_sf"/>
</dbReference>
<dbReference type="InterPro" id="IPR050736">
    <property type="entry name" value="Sensor_HK_Regulatory"/>
</dbReference>
<dbReference type="EC" id="2.7.13.3" evidence="3"/>
<keyword evidence="4" id="KW-1003">Cell membrane</keyword>
<dbReference type="CDD" id="cd00082">
    <property type="entry name" value="HisKA"/>
    <property type="match status" value="1"/>
</dbReference>
<dbReference type="PANTHER" id="PTHR43711">
    <property type="entry name" value="TWO-COMPONENT HISTIDINE KINASE"/>
    <property type="match status" value="1"/>
</dbReference>
<dbReference type="InterPro" id="IPR003661">
    <property type="entry name" value="HisK_dim/P_dom"/>
</dbReference>
<dbReference type="SMART" id="SM00388">
    <property type="entry name" value="HisKA"/>
    <property type="match status" value="1"/>
</dbReference>
<dbReference type="Gene3D" id="3.30.450.20">
    <property type="entry name" value="PAS domain"/>
    <property type="match status" value="1"/>
</dbReference>
<gene>
    <name evidence="15" type="ORF">KCX82_16885</name>
</gene>
<keyword evidence="5" id="KW-0597">Phosphoprotein</keyword>
<dbReference type="FunFam" id="3.30.565.10:FF:000023">
    <property type="entry name" value="PAS domain-containing sensor histidine kinase"/>
    <property type="match status" value="1"/>
</dbReference>
<name>A0A8J7W568_9FIRM</name>
<dbReference type="InterPro" id="IPR036890">
    <property type="entry name" value="HATPase_C_sf"/>
</dbReference>
<keyword evidence="8" id="KW-0418">Kinase</keyword>
<keyword evidence="10" id="KW-0902">Two-component regulatory system</keyword>
<feature type="domain" description="PAS" evidence="14">
    <location>
        <begin position="282"/>
        <end position="323"/>
    </location>
</feature>
<comment type="subcellular location">
    <subcellularLocation>
        <location evidence="2">Cell membrane</location>
    </subcellularLocation>
</comment>
<evidence type="ECO:0000256" key="7">
    <source>
        <dbReference type="ARBA" id="ARBA00022741"/>
    </source>
</evidence>
<dbReference type="Pfam" id="PF00512">
    <property type="entry name" value="HisKA"/>
    <property type="match status" value="1"/>
</dbReference>
<evidence type="ECO:0000256" key="6">
    <source>
        <dbReference type="ARBA" id="ARBA00022679"/>
    </source>
</evidence>
<dbReference type="SUPFAM" id="SSF55785">
    <property type="entry name" value="PYP-like sensor domain (PAS domain)"/>
    <property type="match status" value="1"/>
</dbReference>
<dbReference type="InterPro" id="IPR003594">
    <property type="entry name" value="HATPase_dom"/>
</dbReference>
<dbReference type="PROSITE" id="PS50112">
    <property type="entry name" value="PAS"/>
    <property type="match status" value="1"/>
</dbReference>
<feature type="transmembrane region" description="Helical" evidence="12">
    <location>
        <begin position="73"/>
        <end position="91"/>
    </location>
</feature>
<dbReference type="Pfam" id="PF17159">
    <property type="entry name" value="MASE3"/>
    <property type="match status" value="1"/>
</dbReference>
<evidence type="ECO:0000256" key="5">
    <source>
        <dbReference type="ARBA" id="ARBA00022553"/>
    </source>
</evidence>
<reference evidence="15" key="2">
    <citation type="submission" date="2021-04" db="EMBL/GenBank/DDBJ databases">
        <authorList>
            <person name="Liu J."/>
        </authorList>
    </citation>
    <scope>NUCLEOTIDE SEQUENCE</scope>
    <source>
        <strain evidence="15">BAD-6</strain>
    </source>
</reference>
<feature type="transmembrane region" description="Helical" evidence="12">
    <location>
        <begin position="111"/>
        <end position="129"/>
    </location>
</feature>
<keyword evidence="12" id="KW-0812">Transmembrane</keyword>
<evidence type="ECO:0000256" key="10">
    <source>
        <dbReference type="ARBA" id="ARBA00023012"/>
    </source>
</evidence>
<dbReference type="InterPro" id="IPR005467">
    <property type="entry name" value="His_kinase_dom"/>
</dbReference>
<evidence type="ECO:0000256" key="2">
    <source>
        <dbReference type="ARBA" id="ARBA00004236"/>
    </source>
</evidence>
<keyword evidence="9" id="KW-0067">ATP-binding</keyword>
<comment type="catalytic activity">
    <reaction evidence="1">
        <text>ATP + protein L-histidine = ADP + protein N-phospho-L-histidine.</text>
        <dbReference type="EC" id="2.7.13.3"/>
    </reaction>
</comment>
<feature type="transmembrane region" description="Helical" evidence="12">
    <location>
        <begin position="174"/>
        <end position="194"/>
    </location>
</feature>
<dbReference type="Proteomes" id="UP000675664">
    <property type="component" value="Unassembled WGS sequence"/>
</dbReference>
<feature type="domain" description="Histidine kinase" evidence="13">
    <location>
        <begin position="415"/>
        <end position="635"/>
    </location>
</feature>
<dbReference type="GO" id="GO:0005524">
    <property type="term" value="F:ATP binding"/>
    <property type="evidence" value="ECO:0007669"/>
    <property type="project" value="UniProtKB-KW"/>
</dbReference>
<evidence type="ECO:0000259" key="13">
    <source>
        <dbReference type="PROSITE" id="PS50109"/>
    </source>
</evidence>
<dbReference type="InterPro" id="IPR013767">
    <property type="entry name" value="PAS_fold"/>
</dbReference>
<dbReference type="InterPro" id="IPR004358">
    <property type="entry name" value="Sig_transdc_His_kin-like_C"/>
</dbReference>
<evidence type="ECO:0000313" key="16">
    <source>
        <dbReference type="Proteomes" id="UP000675664"/>
    </source>
</evidence>
<evidence type="ECO:0000259" key="14">
    <source>
        <dbReference type="PROSITE" id="PS50112"/>
    </source>
</evidence>
<dbReference type="AlphaFoldDB" id="A0A8J7W568"/>
<evidence type="ECO:0000256" key="11">
    <source>
        <dbReference type="ARBA" id="ARBA00023136"/>
    </source>
</evidence>
<dbReference type="Gene3D" id="1.10.287.130">
    <property type="match status" value="1"/>
</dbReference>
<comment type="caution">
    <text evidence="15">The sequence shown here is derived from an EMBL/GenBank/DDBJ whole genome shotgun (WGS) entry which is preliminary data.</text>
</comment>
<feature type="transmembrane region" description="Helical" evidence="12">
    <location>
        <begin position="21"/>
        <end position="40"/>
    </location>
</feature>
<accession>A0A8J7W568</accession>
<protein>
    <recommendedName>
        <fullName evidence="3">histidine kinase</fullName>
        <ecNumber evidence="3">2.7.13.3</ecNumber>
    </recommendedName>
</protein>
<keyword evidence="16" id="KW-1185">Reference proteome</keyword>
<dbReference type="GO" id="GO:0000155">
    <property type="term" value="F:phosphorelay sensor kinase activity"/>
    <property type="evidence" value="ECO:0007669"/>
    <property type="project" value="InterPro"/>
</dbReference>
<dbReference type="Gene3D" id="3.30.565.10">
    <property type="entry name" value="Histidine kinase-like ATPase, C-terminal domain"/>
    <property type="match status" value="1"/>
</dbReference>
<evidence type="ECO:0000313" key="15">
    <source>
        <dbReference type="EMBL" id="MBR0599563.1"/>
    </source>
</evidence>
<evidence type="ECO:0000256" key="8">
    <source>
        <dbReference type="ARBA" id="ARBA00022777"/>
    </source>
</evidence>
<evidence type="ECO:0000256" key="9">
    <source>
        <dbReference type="ARBA" id="ARBA00022840"/>
    </source>
</evidence>
<dbReference type="NCBIfam" id="TIGR00229">
    <property type="entry name" value="sensory_box"/>
    <property type="match status" value="1"/>
</dbReference>
<dbReference type="Pfam" id="PF00989">
    <property type="entry name" value="PAS"/>
    <property type="match status" value="1"/>
</dbReference>
<feature type="transmembrane region" description="Helical" evidence="12">
    <location>
        <begin position="206"/>
        <end position="229"/>
    </location>
</feature>
<organism evidence="15 16">
    <name type="scientific">Sinanaerobacter chloroacetimidivorans</name>
    <dbReference type="NCBI Taxonomy" id="2818044"/>
    <lineage>
        <taxon>Bacteria</taxon>
        <taxon>Bacillati</taxon>
        <taxon>Bacillota</taxon>
        <taxon>Clostridia</taxon>
        <taxon>Peptostreptococcales</taxon>
        <taxon>Anaerovoracaceae</taxon>
        <taxon>Sinanaerobacter</taxon>
    </lineage>
</organism>